<comment type="caution">
    <text evidence="2">The sequence shown here is derived from an EMBL/GenBank/DDBJ whole genome shotgun (WGS) entry which is preliminary data.</text>
</comment>
<dbReference type="InterPro" id="IPR032675">
    <property type="entry name" value="LRR_dom_sf"/>
</dbReference>
<reference evidence="2" key="1">
    <citation type="submission" date="2023-03" db="EMBL/GenBank/DDBJ databases">
        <title>Massive genome expansion in bonnet fungi (Mycena s.s.) driven by repeated elements and novel gene families across ecological guilds.</title>
        <authorList>
            <consortium name="Lawrence Berkeley National Laboratory"/>
            <person name="Harder C.B."/>
            <person name="Miyauchi S."/>
            <person name="Viragh M."/>
            <person name="Kuo A."/>
            <person name="Thoen E."/>
            <person name="Andreopoulos B."/>
            <person name="Lu D."/>
            <person name="Skrede I."/>
            <person name="Drula E."/>
            <person name="Henrissat B."/>
            <person name="Morin E."/>
            <person name="Kohler A."/>
            <person name="Barry K."/>
            <person name="LaButti K."/>
            <person name="Morin E."/>
            <person name="Salamov A."/>
            <person name="Lipzen A."/>
            <person name="Mereny Z."/>
            <person name="Hegedus B."/>
            <person name="Baldrian P."/>
            <person name="Stursova M."/>
            <person name="Weitz H."/>
            <person name="Taylor A."/>
            <person name="Grigoriev I.V."/>
            <person name="Nagy L.G."/>
            <person name="Martin F."/>
            <person name="Kauserud H."/>
        </authorList>
    </citation>
    <scope>NUCLEOTIDE SEQUENCE</scope>
    <source>
        <strain evidence="2">CBHHK182m</strain>
    </source>
</reference>
<feature type="domain" description="F-box" evidence="1">
    <location>
        <begin position="75"/>
        <end position="141"/>
    </location>
</feature>
<dbReference type="Gene3D" id="1.20.1280.50">
    <property type="match status" value="1"/>
</dbReference>
<evidence type="ECO:0000259" key="1">
    <source>
        <dbReference type="Pfam" id="PF12937"/>
    </source>
</evidence>
<evidence type="ECO:0000313" key="2">
    <source>
        <dbReference type="EMBL" id="KAJ7778314.1"/>
    </source>
</evidence>
<dbReference type="InterPro" id="IPR001810">
    <property type="entry name" value="F-box_dom"/>
</dbReference>
<dbReference type="Gene3D" id="3.80.10.10">
    <property type="entry name" value="Ribonuclease Inhibitor"/>
    <property type="match status" value="1"/>
</dbReference>
<accession>A0AAD7K4I6</accession>
<name>A0AAD7K4I6_9AGAR</name>
<dbReference type="Pfam" id="PF12937">
    <property type="entry name" value="F-box-like"/>
    <property type="match status" value="1"/>
</dbReference>
<keyword evidence="3" id="KW-1185">Reference proteome</keyword>
<dbReference type="InterPro" id="IPR036047">
    <property type="entry name" value="F-box-like_dom_sf"/>
</dbReference>
<dbReference type="EMBL" id="JARKIB010000007">
    <property type="protein sequence ID" value="KAJ7778314.1"/>
    <property type="molecule type" value="Genomic_DNA"/>
</dbReference>
<organism evidence="2 3">
    <name type="scientific">Mycena metata</name>
    <dbReference type="NCBI Taxonomy" id="1033252"/>
    <lineage>
        <taxon>Eukaryota</taxon>
        <taxon>Fungi</taxon>
        <taxon>Dikarya</taxon>
        <taxon>Basidiomycota</taxon>
        <taxon>Agaricomycotina</taxon>
        <taxon>Agaricomycetes</taxon>
        <taxon>Agaricomycetidae</taxon>
        <taxon>Agaricales</taxon>
        <taxon>Marasmiineae</taxon>
        <taxon>Mycenaceae</taxon>
        <taxon>Mycena</taxon>
    </lineage>
</organism>
<proteinExistence type="predicted"/>
<dbReference type="Proteomes" id="UP001215598">
    <property type="component" value="Unassembled WGS sequence"/>
</dbReference>
<dbReference type="AlphaFoldDB" id="A0AAD7K4I6"/>
<dbReference type="SUPFAM" id="SSF81383">
    <property type="entry name" value="F-box domain"/>
    <property type="match status" value="1"/>
</dbReference>
<protein>
    <recommendedName>
        <fullName evidence="1">F-box domain-containing protein</fullName>
    </recommendedName>
</protein>
<evidence type="ECO:0000313" key="3">
    <source>
        <dbReference type="Proteomes" id="UP001215598"/>
    </source>
</evidence>
<dbReference type="SUPFAM" id="SSF52047">
    <property type="entry name" value="RNI-like"/>
    <property type="match status" value="1"/>
</dbReference>
<sequence length="498" mass="56873">MENDCRRADLGSTTTQLSRVFQLSSIYPRRTSGPDRASFQRTRRLGQRWLSQVFLYQSQRSAVTSMAKKASAVLLPTEILAEIFAICLPAPDNINEETMIEHPRRLRRLLPTEMPLVVASVCRRWRDAALSTPHLWVFLDLRDFNLAKKNPNGVVSSWLLRSVPYPLSFAAAPSSRAVLKEVMSQCERWNTVELVVNKGNSFQEVRGRLPCLTKIHLTVLNPHPYNSFADAPRLTHVSLLAHDLISIILPWHQLTNLVCEGFTDVACVKTLQQCPALIECHFIGRNKPRSMKEILSYSRVVHQCLNSFQLDGTSALDTLRLLESPSLRVLKFSIENFSQDPQILPSFLTRSRCHLETLCVRQIDSTDLFRCLQPLSSLVTLEITTSRRFITDEFLRWFTHDSTVLPNLQKLVLDLDLTAWWNSPDWDHSLLQEMVLSRCLASGISRDVRLQTFRLLYTPNRNGGSDRLVELATELAPLLEPHMAEFTISCKSRQSRVL</sequence>
<gene>
    <name evidence="2" type="ORF">B0H16DRAFT_1846483</name>
</gene>